<evidence type="ECO:0008006" key="10">
    <source>
        <dbReference type="Google" id="ProtNLM"/>
    </source>
</evidence>
<name>A0A8J4B0Y5_9CHLO</name>
<feature type="region of interest" description="Disordered" evidence="5">
    <location>
        <begin position="480"/>
        <end position="528"/>
    </location>
</feature>
<feature type="compositionally biased region" description="Basic residues" evidence="5">
    <location>
        <begin position="385"/>
        <end position="402"/>
    </location>
</feature>
<evidence type="ECO:0000256" key="6">
    <source>
        <dbReference type="SAM" id="Phobius"/>
    </source>
</evidence>
<feature type="compositionally biased region" description="Low complexity" evidence="5">
    <location>
        <begin position="143"/>
        <end position="159"/>
    </location>
</feature>
<dbReference type="GO" id="GO:0005385">
    <property type="term" value="F:zinc ion transmembrane transporter activity"/>
    <property type="evidence" value="ECO:0007669"/>
    <property type="project" value="TreeGrafter"/>
</dbReference>
<keyword evidence="4 6" id="KW-0472">Membrane</keyword>
<evidence type="ECO:0000313" key="8">
    <source>
        <dbReference type="EMBL" id="GIL51324.1"/>
    </source>
</evidence>
<feature type="transmembrane region" description="Helical" evidence="6">
    <location>
        <begin position="187"/>
        <end position="206"/>
    </location>
</feature>
<feature type="transmembrane region" description="Helical" evidence="6">
    <location>
        <begin position="707"/>
        <end position="727"/>
    </location>
</feature>
<dbReference type="InterPro" id="IPR003689">
    <property type="entry name" value="ZIP"/>
</dbReference>
<evidence type="ECO:0000256" key="1">
    <source>
        <dbReference type="ARBA" id="ARBA00004141"/>
    </source>
</evidence>
<gene>
    <name evidence="8" type="ORF">Vafri_7338</name>
</gene>
<evidence type="ECO:0000256" key="7">
    <source>
        <dbReference type="SAM" id="SignalP"/>
    </source>
</evidence>
<dbReference type="EMBL" id="BNCO01000010">
    <property type="protein sequence ID" value="GIL51324.1"/>
    <property type="molecule type" value="Genomic_DNA"/>
</dbReference>
<evidence type="ECO:0000256" key="5">
    <source>
        <dbReference type="SAM" id="MobiDB-lite"/>
    </source>
</evidence>
<reference evidence="8" key="1">
    <citation type="journal article" date="2021" name="Proc. Natl. Acad. Sci. U.S.A.">
        <title>Three genomes in the algal genus Volvox reveal the fate of a haploid sex-determining region after a transition to homothallism.</title>
        <authorList>
            <person name="Yamamoto K."/>
            <person name="Hamaji T."/>
            <person name="Kawai-Toyooka H."/>
            <person name="Matsuzaki R."/>
            <person name="Takahashi F."/>
            <person name="Nishimura Y."/>
            <person name="Kawachi M."/>
            <person name="Noguchi H."/>
            <person name="Minakuchi Y."/>
            <person name="Umen J.G."/>
            <person name="Toyoda A."/>
            <person name="Nozaki H."/>
        </authorList>
    </citation>
    <scope>NUCLEOTIDE SEQUENCE</scope>
    <source>
        <strain evidence="8">NIES-3780</strain>
    </source>
</reference>
<comment type="subcellular location">
    <subcellularLocation>
        <location evidence="1">Membrane</location>
        <topology evidence="1">Multi-pass membrane protein</topology>
    </subcellularLocation>
</comment>
<keyword evidence="3 6" id="KW-1133">Transmembrane helix</keyword>
<accession>A0A8J4B0Y5</accession>
<proteinExistence type="predicted"/>
<protein>
    <recommendedName>
        <fullName evidence="10">ZIP family transporter</fullName>
    </recommendedName>
</protein>
<organism evidence="8 9">
    <name type="scientific">Volvox africanus</name>
    <dbReference type="NCBI Taxonomy" id="51714"/>
    <lineage>
        <taxon>Eukaryota</taxon>
        <taxon>Viridiplantae</taxon>
        <taxon>Chlorophyta</taxon>
        <taxon>core chlorophytes</taxon>
        <taxon>Chlorophyceae</taxon>
        <taxon>CS clade</taxon>
        <taxon>Chlamydomonadales</taxon>
        <taxon>Volvocaceae</taxon>
        <taxon>Volvox</taxon>
    </lineage>
</organism>
<dbReference type="PANTHER" id="PTHR11040">
    <property type="entry name" value="ZINC/IRON TRANSPORTER"/>
    <property type="match status" value="1"/>
</dbReference>
<feature type="transmembrane region" description="Helical" evidence="6">
    <location>
        <begin position="256"/>
        <end position="273"/>
    </location>
</feature>
<feature type="region of interest" description="Disordered" evidence="5">
    <location>
        <begin position="85"/>
        <end position="177"/>
    </location>
</feature>
<dbReference type="PANTHER" id="PTHR11040:SF209">
    <property type="entry name" value="ZIP ZINC TRANSPORTER"/>
    <property type="match status" value="1"/>
</dbReference>
<dbReference type="Proteomes" id="UP000747399">
    <property type="component" value="Unassembled WGS sequence"/>
</dbReference>
<evidence type="ECO:0000256" key="2">
    <source>
        <dbReference type="ARBA" id="ARBA00022692"/>
    </source>
</evidence>
<dbReference type="Pfam" id="PF02535">
    <property type="entry name" value="Zip"/>
    <property type="match status" value="2"/>
</dbReference>
<keyword evidence="2 6" id="KW-0812">Transmembrane</keyword>
<evidence type="ECO:0000256" key="4">
    <source>
        <dbReference type="ARBA" id="ARBA00023136"/>
    </source>
</evidence>
<feature type="region of interest" description="Disordered" evidence="5">
    <location>
        <begin position="366"/>
        <end position="426"/>
    </location>
</feature>
<evidence type="ECO:0000313" key="9">
    <source>
        <dbReference type="Proteomes" id="UP000747399"/>
    </source>
</evidence>
<dbReference type="AlphaFoldDB" id="A0A8J4B0Y5"/>
<feature type="transmembrane region" description="Helical" evidence="6">
    <location>
        <begin position="765"/>
        <end position="786"/>
    </location>
</feature>
<feature type="chain" id="PRO_5035278541" description="ZIP family transporter" evidence="7">
    <location>
        <begin position="18"/>
        <end position="861"/>
    </location>
</feature>
<evidence type="ECO:0000256" key="3">
    <source>
        <dbReference type="ARBA" id="ARBA00022989"/>
    </source>
</evidence>
<keyword evidence="9" id="KW-1185">Reference proteome</keyword>
<feature type="transmembrane region" description="Helical" evidence="6">
    <location>
        <begin position="836"/>
        <end position="855"/>
    </location>
</feature>
<feature type="transmembrane region" description="Helical" evidence="6">
    <location>
        <begin position="218"/>
        <end position="236"/>
    </location>
</feature>
<feature type="transmembrane region" description="Helical" evidence="6">
    <location>
        <begin position="733"/>
        <end position="753"/>
    </location>
</feature>
<feature type="compositionally biased region" description="Gly residues" evidence="5">
    <location>
        <begin position="133"/>
        <end position="142"/>
    </location>
</feature>
<comment type="caution">
    <text evidence="8">The sequence shown here is derived from an EMBL/GenBank/DDBJ whole genome shotgun (WGS) entry which is preliminary data.</text>
</comment>
<feature type="transmembrane region" description="Helical" evidence="6">
    <location>
        <begin position="792"/>
        <end position="815"/>
    </location>
</feature>
<sequence length="861" mass="91939">MLPVVVFCLLAIPSCQARHVHVQDDGLAVRHKLIAIDHEQPDLEEDIGSPRLSLPILLQRCLADAACSDALAADAAVRLQQRKEDLADDGKLSSSDVTQQELHKDARSHHITADALGNGPTYRGEDLEQIRSKGGGHGGGTGISPDSGDTSGAGLALRRMGGGPWPDGTEGADGGEEAQASLSVKGLAALALFLEAVAGMYLPLLLQRLRSPQWWLSLLNCFSGGIFLSAGIIHLLPHCAEAQEALGSIGPNGADYPLYLVLVVVGYCVVFYVERVLFDVHGEGHAHCQHSNVYSHSSYYKQLSHRNQHHAGMPPEIIAASEPELLFLPGPAVATANHACRGVDTYAEAAAAALGDDECKKKELAGFHGTQTPSGGPDDRLAPHHDHHHDHHDHHGHSHLQPHQHATQSRSQSHSKVGRLPLPTVPNAGSNLQAGVAVGLVGVGLGLDGNDAEDDAESCHSDHPPRAICMCVEEGEAKAEAWGQHHHNHKQQQQRLDMGGADRSQHTDQPGQGSIVNAHCQGSRGSAGGCSPLVVDDRRVSAGGGECDEQLRTPLLAAHAAPMPTPTSPAFAALDGASDVAGDVGGAKGRGELRGMPWQYVQLQQQQQRFLALPLHPPDSCIYHTRHHLHPHHRPRRRSMGPVPVSSCGGGAVDSCASSSCPSLVQTLTPHPTSIHAHPHFNHPHTHDHHHHHHHIIKPRFRFMHGVVLLVALALHTSLECIALGLIDSRSQFLLLFAAIASHKAVSALALSSRFMREGATMAQVTIYVGPFCLVAPVSILAGVYVGRVAPIARLVFSCFATGTFIYVGASEVIMEEFEGEMRADRRDISTRAARYIKFSAVLLAVALVAASGLLPDPDHH</sequence>
<dbReference type="GO" id="GO:0016020">
    <property type="term" value="C:membrane"/>
    <property type="evidence" value="ECO:0007669"/>
    <property type="project" value="UniProtKB-SubCell"/>
</dbReference>
<feature type="signal peptide" evidence="7">
    <location>
        <begin position="1"/>
        <end position="17"/>
    </location>
</feature>
<keyword evidence="7" id="KW-0732">Signal</keyword>